<name>A0AAD9KRF0_RIDPI</name>
<dbReference type="Proteomes" id="UP001209878">
    <property type="component" value="Unassembled WGS sequence"/>
</dbReference>
<dbReference type="GO" id="GO:0043066">
    <property type="term" value="P:negative regulation of apoptotic process"/>
    <property type="evidence" value="ECO:0007669"/>
    <property type="project" value="InterPro"/>
</dbReference>
<evidence type="ECO:0000256" key="3">
    <source>
        <dbReference type="ARBA" id="ARBA00007795"/>
    </source>
</evidence>
<evidence type="ECO:0000256" key="6">
    <source>
        <dbReference type="ARBA" id="ARBA00032692"/>
    </source>
</evidence>
<proteinExistence type="inferred from homology"/>
<dbReference type="Pfam" id="PF16672">
    <property type="entry name" value="LAMTOR5"/>
    <property type="match status" value="1"/>
</dbReference>
<dbReference type="GO" id="GO:1904263">
    <property type="term" value="P:positive regulation of TORC1 signaling"/>
    <property type="evidence" value="ECO:0007669"/>
    <property type="project" value="TreeGrafter"/>
</dbReference>
<dbReference type="PRINTS" id="PR02092">
    <property type="entry name" value="HEPBVIRUSXIP"/>
</dbReference>
<dbReference type="AlphaFoldDB" id="A0AAD9KRF0"/>
<dbReference type="PANTHER" id="PTHR13342:SF2">
    <property type="entry name" value="RAGULATOR COMPLEX PROTEIN LAMTOR5"/>
    <property type="match status" value="1"/>
</dbReference>
<dbReference type="GO" id="GO:0005085">
    <property type="term" value="F:guanyl-nucleotide exchange factor activity"/>
    <property type="evidence" value="ECO:0007669"/>
    <property type="project" value="TreeGrafter"/>
</dbReference>
<evidence type="ECO:0000256" key="4">
    <source>
        <dbReference type="ARBA" id="ARBA00022490"/>
    </source>
</evidence>
<comment type="subcellular location">
    <subcellularLocation>
        <location evidence="2">Cytoplasm</location>
    </subcellularLocation>
    <subcellularLocation>
        <location evidence="1">Lysosome</location>
    </subcellularLocation>
</comment>
<dbReference type="InterPro" id="IPR024135">
    <property type="entry name" value="LAMTOR5"/>
</dbReference>
<comment type="caution">
    <text evidence="7">The sequence shown here is derived from an EMBL/GenBank/DDBJ whole genome shotgun (WGS) entry which is preliminary data.</text>
</comment>
<evidence type="ECO:0000256" key="5">
    <source>
        <dbReference type="ARBA" id="ARBA00023228"/>
    </source>
</evidence>
<dbReference type="EMBL" id="JAODUO010000692">
    <property type="protein sequence ID" value="KAK2175994.1"/>
    <property type="molecule type" value="Genomic_DNA"/>
</dbReference>
<protein>
    <recommendedName>
        <fullName evidence="6">Late endosomal/lysosomal adaptor and MAPK and MTOR activator 5</fullName>
    </recommendedName>
</protein>
<dbReference type="GO" id="GO:0071986">
    <property type="term" value="C:Ragulator complex"/>
    <property type="evidence" value="ECO:0007669"/>
    <property type="project" value="InterPro"/>
</dbReference>
<dbReference type="PANTHER" id="PTHR13342">
    <property type="entry name" value="RAGULATOR COMPLEX PROTEIN LAMTOR5"/>
    <property type="match status" value="1"/>
</dbReference>
<reference evidence="7" key="1">
    <citation type="journal article" date="2023" name="Mol. Biol. Evol.">
        <title>Third-Generation Sequencing Reveals the Adaptive Role of the Epigenome in Three Deep-Sea Polychaetes.</title>
        <authorList>
            <person name="Perez M."/>
            <person name="Aroh O."/>
            <person name="Sun Y."/>
            <person name="Lan Y."/>
            <person name="Juniper S.K."/>
            <person name="Young C.R."/>
            <person name="Angers B."/>
            <person name="Qian P.Y."/>
        </authorList>
    </citation>
    <scope>NUCLEOTIDE SEQUENCE</scope>
    <source>
        <strain evidence="7">R07B-5</strain>
    </source>
</reference>
<keyword evidence="4" id="KW-0963">Cytoplasm</keyword>
<keyword evidence="5" id="KW-0458">Lysosome</keyword>
<evidence type="ECO:0000256" key="1">
    <source>
        <dbReference type="ARBA" id="ARBA00004371"/>
    </source>
</evidence>
<dbReference type="GO" id="GO:0005764">
    <property type="term" value="C:lysosome"/>
    <property type="evidence" value="ECO:0007669"/>
    <property type="project" value="UniProtKB-SubCell"/>
</dbReference>
<gene>
    <name evidence="7" type="ORF">NP493_693g00024</name>
</gene>
<dbReference type="Gene3D" id="3.30.450.30">
    <property type="entry name" value="Dynein light chain 2a, cytoplasmic"/>
    <property type="match status" value="1"/>
</dbReference>
<evidence type="ECO:0000313" key="7">
    <source>
        <dbReference type="EMBL" id="KAK2175994.1"/>
    </source>
</evidence>
<accession>A0AAD9KRF0</accession>
<evidence type="ECO:0000313" key="8">
    <source>
        <dbReference type="Proteomes" id="UP001209878"/>
    </source>
</evidence>
<comment type="similarity">
    <text evidence="3">Belongs to the LAMTOR5 family.</text>
</comment>
<dbReference type="SUPFAM" id="SSF103196">
    <property type="entry name" value="Roadblock/LC7 domain"/>
    <property type="match status" value="1"/>
</dbReference>
<organism evidence="7 8">
    <name type="scientific">Ridgeia piscesae</name>
    <name type="common">Tubeworm</name>
    <dbReference type="NCBI Taxonomy" id="27915"/>
    <lineage>
        <taxon>Eukaryota</taxon>
        <taxon>Metazoa</taxon>
        <taxon>Spiralia</taxon>
        <taxon>Lophotrochozoa</taxon>
        <taxon>Annelida</taxon>
        <taxon>Polychaeta</taxon>
        <taxon>Sedentaria</taxon>
        <taxon>Canalipalpata</taxon>
        <taxon>Sabellida</taxon>
        <taxon>Siboglinidae</taxon>
        <taxon>Ridgeia</taxon>
    </lineage>
</organism>
<dbReference type="FunFam" id="3.30.450.30:FF:000005">
    <property type="entry name" value="Ragulator complex protein LAMTOR5 homolog"/>
    <property type="match status" value="1"/>
</dbReference>
<sequence length="91" mass="9602">MEKPLDRHLEELMSTPGVTGVVCADTKGLCLAAKGVGERASSGLFSSIAQQAAQLHPDSKTSPVVCLETDQSMILLKNHNSVTTAIHKTLS</sequence>
<dbReference type="GO" id="GO:0071230">
    <property type="term" value="P:cellular response to amino acid stimulus"/>
    <property type="evidence" value="ECO:0007669"/>
    <property type="project" value="TreeGrafter"/>
</dbReference>
<evidence type="ECO:0000256" key="2">
    <source>
        <dbReference type="ARBA" id="ARBA00004496"/>
    </source>
</evidence>
<keyword evidence="8" id="KW-1185">Reference proteome</keyword>